<proteinExistence type="predicted"/>
<organism evidence="1 2">
    <name type="scientific">Elysia crispata</name>
    <name type="common">lettuce slug</name>
    <dbReference type="NCBI Taxonomy" id="231223"/>
    <lineage>
        <taxon>Eukaryota</taxon>
        <taxon>Metazoa</taxon>
        <taxon>Spiralia</taxon>
        <taxon>Lophotrochozoa</taxon>
        <taxon>Mollusca</taxon>
        <taxon>Gastropoda</taxon>
        <taxon>Heterobranchia</taxon>
        <taxon>Euthyneura</taxon>
        <taxon>Panpulmonata</taxon>
        <taxon>Sacoglossa</taxon>
        <taxon>Placobranchoidea</taxon>
        <taxon>Plakobranchidae</taxon>
        <taxon>Elysia</taxon>
    </lineage>
</organism>
<accession>A0AAE1CPQ9</accession>
<evidence type="ECO:0000313" key="2">
    <source>
        <dbReference type="Proteomes" id="UP001283361"/>
    </source>
</evidence>
<name>A0AAE1CPQ9_9GAST</name>
<dbReference type="AlphaFoldDB" id="A0AAE1CPQ9"/>
<keyword evidence="2" id="KW-1185">Reference proteome</keyword>
<comment type="caution">
    <text evidence="1">The sequence shown here is derived from an EMBL/GenBank/DDBJ whole genome shotgun (WGS) entry which is preliminary data.</text>
</comment>
<gene>
    <name evidence="1" type="ORF">RRG08_005091</name>
</gene>
<protein>
    <submittedName>
        <fullName evidence="1">Uncharacterized protein</fullName>
    </submittedName>
</protein>
<reference evidence="1" key="1">
    <citation type="journal article" date="2023" name="G3 (Bethesda)">
        <title>A reference genome for the long-term kleptoplast-retaining sea slug Elysia crispata morphotype clarki.</title>
        <authorList>
            <person name="Eastman K.E."/>
            <person name="Pendleton A.L."/>
            <person name="Shaikh M.A."/>
            <person name="Suttiyut T."/>
            <person name="Ogas R."/>
            <person name="Tomko P."/>
            <person name="Gavelis G."/>
            <person name="Widhalm J.R."/>
            <person name="Wisecaver J.H."/>
        </authorList>
    </citation>
    <scope>NUCLEOTIDE SEQUENCE</scope>
    <source>
        <strain evidence="1">ECLA1</strain>
    </source>
</reference>
<sequence>MDLLHIEQMYCLAIFTCSAKTSSQALITIILSDSRQLGPDTLIQDCCMVPGTFGYEVTESSAEPQGVRLAFQLFSSISTLDTSQLELSAGAQGQSLDGFRFYVSFTVSLNKD</sequence>
<dbReference type="Proteomes" id="UP001283361">
    <property type="component" value="Unassembled WGS sequence"/>
</dbReference>
<dbReference type="EMBL" id="JAWDGP010007302">
    <property type="protein sequence ID" value="KAK3726487.1"/>
    <property type="molecule type" value="Genomic_DNA"/>
</dbReference>
<evidence type="ECO:0000313" key="1">
    <source>
        <dbReference type="EMBL" id="KAK3726487.1"/>
    </source>
</evidence>